<comment type="function">
    <text evidence="1 7">Catalyzes the reversible cyclization of carbamoyl aspartate to dihydroorotate.</text>
</comment>
<dbReference type="RefSeq" id="WP_091501070.1">
    <property type="nucleotide sequence ID" value="NZ_FOLI01000001.1"/>
</dbReference>
<keyword evidence="10" id="KW-1185">Reference proteome</keyword>
<dbReference type="Proteomes" id="UP000199376">
    <property type="component" value="Unassembled WGS sequence"/>
</dbReference>
<feature type="binding site" evidence="7">
    <location>
        <position position="55"/>
    </location>
    <ligand>
        <name>Zn(2+)</name>
        <dbReference type="ChEBI" id="CHEBI:29105"/>
        <label>1</label>
    </ligand>
</feature>
<dbReference type="InterPro" id="IPR011059">
    <property type="entry name" value="Metal-dep_hydrolase_composite"/>
</dbReference>
<dbReference type="InterPro" id="IPR050138">
    <property type="entry name" value="DHOase/Allantoinase_Hydrolase"/>
</dbReference>
<feature type="domain" description="Dihydroorotase catalytic" evidence="8">
    <location>
        <begin position="47"/>
        <end position="231"/>
    </location>
</feature>
<feature type="binding site" evidence="7">
    <location>
        <position position="299"/>
    </location>
    <ligand>
        <name>Zn(2+)</name>
        <dbReference type="ChEBI" id="CHEBI:29105"/>
        <label>1</label>
    </ligand>
</feature>
<dbReference type="InterPro" id="IPR004722">
    <property type="entry name" value="DHOase"/>
</dbReference>
<comment type="similarity">
    <text evidence="2 7">Belongs to the metallo-dependent hydrolases superfamily. DHOase family. Class I DHOase subfamily.</text>
</comment>
<dbReference type="PROSITE" id="PS00483">
    <property type="entry name" value="DIHYDROOROTASE_2"/>
    <property type="match status" value="1"/>
</dbReference>
<protein>
    <recommendedName>
        <fullName evidence="7">Dihydroorotase</fullName>
        <shortName evidence="7">DHOase</shortName>
        <ecNumber evidence="7">3.5.2.3</ecNumber>
    </recommendedName>
</protein>
<evidence type="ECO:0000256" key="3">
    <source>
        <dbReference type="ARBA" id="ARBA00022723"/>
    </source>
</evidence>
<dbReference type="AlphaFoldDB" id="A0A1I1E124"/>
<dbReference type="PANTHER" id="PTHR43668:SF2">
    <property type="entry name" value="ALLANTOINASE"/>
    <property type="match status" value="1"/>
</dbReference>
<dbReference type="Gene3D" id="3.20.20.140">
    <property type="entry name" value="Metal-dependent hydrolases"/>
    <property type="match status" value="1"/>
</dbReference>
<dbReference type="InterPro" id="IPR032466">
    <property type="entry name" value="Metal_Hydrolase"/>
</dbReference>
<dbReference type="GO" id="GO:0004038">
    <property type="term" value="F:allantoinase activity"/>
    <property type="evidence" value="ECO:0007669"/>
    <property type="project" value="TreeGrafter"/>
</dbReference>
<feature type="binding site" evidence="7">
    <location>
        <position position="89"/>
    </location>
    <ligand>
        <name>substrate</name>
    </ligand>
</feature>
<name>A0A1I1E124_9LACO</name>
<dbReference type="HAMAP" id="MF_00220_B">
    <property type="entry name" value="PyrC_classI_B"/>
    <property type="match status" value="1"/>
</dbReference>
<evidence type="ECO:0000313" key="10">
    <source>
        <dbReference type="Proteomes" id="UP000199376"/>
    </source>
</evidence>
<comment type="pathway">
    <text evidence="7">Pyrimidine metabolism; UMP biosynthesis via de novo pathway; (S)-dihydroorotate from bicarbonate: step 3/3.</text>
</comment>
<dbReference type="EMBL" id="FOLI01000001">
    <property type="protein sequence ID" value="SFB78543.1"/>
    <property type="molecule type" value="Genomic_DNA"/>
</dbReference>
<dbReference type="UniPathway" id="UPA00070">
    <property type="reaction ID" value="UER00117"/>
</dbReference>
<feature type="binding site" evidence="7">
    <location>
        <begin position="317"/>
        <end position="318"/>
    </location>
    <ligand>
        <name>substrate</name>
    </ligand>
</feature>
<proteinExistence type="inferred from homology"/>
<dbReference type="PROSITE" id="PS00482">
    <property type="entry name" value="DIHYDROOROTASE_1"/>
    <property type="match status" value="1"/>
</dbReference>
<keyword evidence="3 7" id="KW-0479">Metal-binding</keyword>
<gene>
    <name evidence="7" type="primary">pyrC</name>
    <name evidence="9" type="ORF">SAMN05660453_0141</name>
</gene>
<evidence type="ECO:0000313" key="9">
    <source>
        <dbReference type="EMBL" id="SFB78543.1"/>
    </source>
</evidence>
<dbReference type="NCBIfam" id="TIGR00857">
    <property type="entry name" value="pyrC_multi"/>
    <property type="match status" value="1"/>
</dbReference>
<evidence type="ECO:0000256" key="7">
    <source>
        <dbReference type="HAMAP-Rule" id="MF_00220"/>
    </source>
</evidence>
<dbReference type="GO" id="GO:0005737">
    <property type="term" value="C:cytoplasm"/>
    <property type="evidence" value="ECO:0007669"/>
    <property type="project" value="TreeGrafter"/>
</dbReference>
<dbReference type="STRING" id="283737.SAMN05660453_0141"/>
<dbReference type="PANTHER" id="PTHR43668">
    <property type="entry name" value="ALLANTOINASE"/>
    <property type="match status" value="1"/>
</dbReference>
<comment type="catalytic activity">
    <reaction evidence="7">
        <text>(S)-dihydroorotate + H2O = N-carbamoyl-L-aspartate + H(+)</text>
        <dbReference type="Rhea" id="RHEA:24296"/>
        <dbReference type="ChEBI" id="CHEBI:15377"/>
        <dbReference type="ChEBI" id="CHEBI:15378"/>
        <dbReference type="ChEBI" id="CHEBI:30864"/>
        <dbReference type="ChEBI" id="CHEBI:32814"/>
        <dbReference type="EC" id="3.5.2.3"/>
    </reaction>
</comment>
<organism evidence="9 10">
    <name type="scientific">Fructobacillus durionis</name>
    <dbReference type="NCBI Taxonomy" id="283737"/>
    <lineage>
        <taxon>Bacteria</taxon>
        <taxon>Bacillati</taxon>
        <taxon>Bacillota</taxon>
        <taxon>Bacilli</taxon>
        <taxon>Lactobacillales</taxon>
        <taxon>Lactobacillaceae</taxon>
        <taxon>Fructobacillus</taxon>
    </lineage>
</organism>
<accession>A0A1I1E124</accession>
<evidence type="ECO:0000256" key="2">
    <source>
        <dbReference type="ARBA" id="ARBA00010286"/>
    </source>
</evidence>
<sequence>MDKIIKNVIIDGQKSAIVISDGKIAGVGRAFAAKPGSEIIDGKGMTAIPGLVDVHVHFRDPGLTEKETIRTGSEAAAAGGFTTVLTMPNVLPVIDQVATLEKQVALNKEKGLVKVGQIAAITDELTTDRVTDIAALKQAGAKAFSNDGHGVQEAKTMLEAMKAVAAVGGIMTVHLEDNGLADGGVVDPAASERLGLPGLTALSETTQLARDIELVRATGCRYHVAHVSSQQSVELIRQAKKEGLPITAEVSPHHLFLDESMIQGDDTNFKMNPPLRTKEDRYALIAGLLDGTIDMIASDHAPHTEEDKAGSIADCAFGIVGLETTLPLVYERFVASGLVDLKTAVSWLNKKPIEGFALNEAGQLRAGDAADIVLLDVEQAFQINPESFHSKGKNTPFAGEEVHGLVMKTFVDGQLVFSKE</sequence>
<evidence type="ECO:0000256" key="5">
    <source>
        <dbReference type="ARBA" id="ARBA00022833"/>
    </source>
</evidence>
<keyword evidence="4 7" id="KW-0378">Hydrolase</keyword>
<dbReference type="GO" id="GO:0004151">
    <property type="term" value="F:dihydroorotase activity"/>
    <property type="evidence" value="ECO:0007669"/>
    <property type="project" value="UniProtKB-UniRule"/>
</dbReference>
<feature type="binding site" evidence="7">
    <location>
        <position position="272"/>
    </location>
    <ligand>
        <name>substrate</name>
    </ligand>
</feature>
<feature type="active site" evidence="7">
    <location>
        <position position="299"/>
    </location>
</feature>
<dbReference type="GO" id="GO:0008270">
    <property type="term" value="F:zinc ion binding"/>
    <property type="evidence" value="ECO:0007669"/>
    <property type="project" value="UniProtKB-UniRule"/>
</dbReference>
<dbReference type="CDD" id="cd01317">
    <property type="entry name" value="DHOase_IIa"/>
    <property type="match status" value="1"/>
</dbReference>
<comment type="cofactor">
    <cofactor evidence="7">
        <name>Zn(2+)</name>
        <dbReference type="ChEBI" id="CHEBI:29105"/>
    </cofactor>
    <text evidence="7">Binds 2 Zn(2+) ions per subunit.</text>
</comment>
<dbReference type="EC" id="3.5.2.3" evidence="7"/>
<dbReference type="GO" id="GO:0044205">
    <property type="term" value="P:'de novo' UMP biosynthetic process"/>
    <property type="evidence" value="ECO:0007669"/>
    <property type="project" value="UniProtKB-UniRule"/>
</dbReference>
<dbReference type="Gene3D" id="2.30.40.10">
    <property type="entry name" value="Urease, subunit C, domain 1"/>
    <property type="match status" value="1"/>
</dbReference>
<evidence type="ECO:0000256" key="1">
    <source>
        <dbReference type="ARBA" id="ARBA00002368"/>
    </source>
</evidence>
<dbReference type="OrthoDB" id="9765462at2"/>
<feature type="binding site" evidence="7">
    <location>
        <position position="226"/>
    </location>
    <ligand>
        <name>Zn(2+)</name>
        <dbReference type="ChEBI" id="CHEBI:29105"/>
        <label>2</label>
    </ligand>
</feature>
<evidence type="ECO:0000259" key="8">
    <source>
        <dbReference type="Pfam" id="PF12890"/>
    </source>
</evidence>
<dbReference type="InterPro" id="IPR002195">
    <property type="entry name" value="Dihydroorotase_CS"/>
</dbReference>
<dbReference type="SUPFAM" id="SSF51556">
    <property type="entry name" value="Metallo-dependent hydrolases"/>
    <property type="match status" value="1"/>
</dbReference>
<dbReference type="InterPro" id="IPR024403">
    <property type="entry name" value="DHOase_cat"/>
</dbReference>
<feature type="binding site" evidence="7">
    <location>
        <position position="147"/>
    </location>
    <ligand>
        <name>Zn(2+)</name>
        <dbReference type="ChEBI" id="CHEBI:29105"/>
        <label>2</label>
    </ligand>
</feature>
<evidence type="ECO:0000256" key="4">
    <source>
        <dbReference type="ARBA" id="ARBA00022801"/>
    </source>
</evidence>
<feature type="binding site" evidence="7">
    <location>
        <position position="174"/>
    </location>
    <ligand>
        <name>Zn(2+)</name>
        <dbReference type="ChEBI" id="CHEBI:29105"/>
        <label>2</label>
    </ligand>
</feature>
<feature type="binding site" evidence="7">
    <location>
        <position position="57"/>
    </location>
    <ligand>
        <name>Zn(2+)</name>
        <dbReference type="ChEBI" id="CHEBI:29105"/>
        <label>1</label>
    </ligand>
</feature>
<evidence type="ECO:0000256" key="6">
    <source>
        <dbReference type="ARBA" id="ARBA00022975"/>
    </source>
</evidence>
<reference evidence="9 10" key="1">
    <citation type="submission" date="2016-10" db="EMBL/GenBank/DDBJ databases">
        <authorList>
            <person name="de Groot N.N."/>
        </authorList>
    </citation>
    <scope>NUCLEOTIDE SEQUENCE [LARGE SCALE GENOMIC DNA]</scope>
    <source>
        <strain evidence="9 10">DSM 19113</strain>
    </source>
</reference>
<keyword evidence="5 7" id="KW-0862">Zinc</keyword>
<feature type="binding site" evidence="7">
    <location>
        <position position="147"/>
    </location>
    <ligand>
        <name>Zn(2+)</name>
        <dbReference type="ChEBI" id="CHEBI:29105"/>
        <label>1</label>
    </ligand>
</feature>
<dbReference type="SUPFAM" id="SSF51338">
    <property type="entry name" value="Composite domain of metallo-dependent hydrolases"/>
    <property type="match status" value="1"/>
</dbReference>
<feature type="binding site" evidence="7">
    <location>
        <position position="303"/>
    </location>
    <ligand>
        <name>substrate</name>
    </ligand>
</feature>
<keyword evidence="6 7" id="KW-0665">Pyrimidine biosynthesis</keyword>
<dbReference type="GO" id="GO:0006145">
    <property type="term" value="P:purine nucleobase catabolic process"/>
    <property type="evidence" value="ECO:0007669"/>
    <property type="project" value="TreeGrafter"/>
</dbReference>
<dbReference type="Pfam" id="PF12890">
    <property type="entry name" value="DHOase"/>
    <property type="match status" value="1"/>
</dbReference>
<feature type="binding site" evidence="7">
    <location>
        <begin position="57"/>
        <end position="59"/>
    </location>
    <ligand>
        <name>substrate</name>
    </ligand>
</feature>